<dbReference type="EMBL" id="JEOB01000004">
    <property type="protein sequence ID" value="EXM37845.1"/>
    <property type="molecule type" value="Genomic_DNA"/>
</dbReference>
<keyword evidence="1" id="KW-1133">Transmembrane helix</keyword>
<comment type="caution">
    <text evidence="2">The sequence shown here is derived from an EMBL/GenBank/DDBJ whole genome shotgun (WGS) entry which is preliminary data.</text>
</comment>
<evidence type="ECO:0000256" key="1">
    <source>
        <dbReference type="SAM" id="Phobius"/>
    </source>
</evidence>
<dbReference type="AlphaFoldDB" id="A0A011WLC5"/>
<name>A0A011WLC5_RUMAL</name>
<protein>
    <recommendedName>
        <fullName evidence="4">AlgX/AlgJ SGNH hydrolase-like domain-containing protein</fullName>
    </recommendedName>
</protein>
<gene>
    <name evidence="2" type="ORF">RASY3_16130</name>
</gene>
<keyword evidence="3" id="KW-1185">Reference proteome</keyword>
<proteinExistence type="predicted"/>
<reference evidence="2 3" key="1">
    <citation type="submission" date="2013-06" db="EMBL/GenBank/DDBJ databases">
        <title>Rumen cellulosomics: divergent fiber-degrading strategies revealed by comparative genome-wide analysis of six Ruminococcal strains.</title>
        <authorList>
            <person name="Dassa B."/>
            <person name="Borovok I."/>
            <person name="Lamed R."/>
            <person name="Flint H."/>
            <person name="Yeoman C.J."/>
            <person name="White B."/>
            <person name="Bayer E.A."/>
        </authorList>
    </citation>
    <scope>NUCLEOTIDE SEQUENCE [LARGE SCALE GENOMIC DNA]</scope>
    <source>
        <strain evidence="2 3">SY3</strain>
    </source>
</reference>
<keyword evidence="1" id="KW-0472">Membrane</keyword>
<feature type="transmembrane region" description="Helical" evidence="1">
    <location>
        <begin position="7"/>
        <end position="27"/>
    </location>
</feature>
<dbReference type="Proteomes" id="UP000021369">
    <property type="component" value="Unassembled WGS sequence"/>
</dbReference>
<evidence type="ECO:0000313" key="2">
    <source>
        <dbReference type="EMBL" id="EXM37845.1"/>
    </source>
</evidence>
<accession>A0A011WLC5</accession>
<organism evidence="2 3">
    <name type="scientific">Ruminococcus albus SY3</name>
    <dbReference type="NCBI Taxonomy" id="1341156"/>
    <lineage>
        <taxon>Bacteria</taxon>
        <taxon>Bacillati</taxon>
        <taxon>Bacillota</taxon>
        <taxon>Clostridia</taxon>
        <taxon>Eubacteriales</taxon>
        <taxon>Oscillospiraceae</taxon>
        <taxon>Ruminococcus</taxon>
    </lineage>
</organism>
<dbReference type="PATRIC" id="fig|1341156.4.peg.2825"/>
<sequence>MKKFSDAITVIAFFAILLMFAVSTLFFQGNVSFENISKNSDTAKEACTEYVVQNFPLNSNWRSMFGNLMGFVGRKRFGDTFIAGNRLVKVSDNHGDDNTIENVAYINELAANTESPIYMMLAPTAGGVYSADLPGLLGCGDQRERINDAYMQLDKRIISIDAFYPLYSARDEYVYYRTEDLWTSFGAYYAYTESVRQLGFPAVSLDNYDQEYADANLTGSLYDKAMVGSIEPDRINIFRSKYQSPVTKVRMYGTSDSKEAESVYFRSALKSGKKTDIFLLGNRYIRTDVFTNLKDSPKLLIIKGSYANTIVPFYTAHYSRITMVDPNRMKQADMKLSDVVDPDDYDQILVIFDIDSFSNAAYFDTLT</sequence>
<evidence type="ECO:0008006" key="4">
    <source>
        <dbReference type="Google" id="ProtNLM"/>
    </source>
</evidence>
<dbReference type="OrthoDB" id="175771at2"/>
<dbReference type="Pfam" id="PF14286">
    <property type="entry name" value="DHHW"/>
    <property type="match status" value="1"/>
</dbReference>
<evidence type="ECO:0000313" key="3">
    <source>
        <dbReference type="Proteomes" id="UP000021369"/>
    </source>
</evidence>
<dbReference type="RefSeq" id="WP_037289794.1">
    <property type="nucleotide sequence ID" value="NZ_JEOB01000004.1"/>
</dbReference>
<dbReference type="InterPro" id="IPR025945">
    <property type="entry name" value="DHHW"/>
</dbReference>
<keyword evidence="1" id="KW-0812">Transmembrane</keyword>